<accession>A6IU01</accession>
<evidence type="ECO:0000256" key="3">
    <source>
        <dbReference type="ARBA" id="ARBA00022737"/>
    </source>
</evidence>
<organism evidence="4 5">
    <name type="scientific">Rattus norvegicus</name>
    <name type="common">Rat</name>
    <dbReference type="NCBI Taxonomy" id="10116"/>
    <lineage>
        <taxon>Eukaryota</taxon>
        <taxon>Metazoa</taxon>
        <taxon>Chordata</taxon>
        <taxon>Craniata</taxon>
        <taxon>Vertebrata</taxon>
        <taxon>Euteleostomi</taxon>
        <taxon>Mammalia</taxon>
        <taxon>Eutheria</taxon>
        <taxon>Euarchontoglires</taxon>
        <taxon>Glires</taxon>
        <taxon>Rodentia</taxon>
        <taxon>Myomorpha</taxon>
        <taxon>Muroidea</taxon>
        <taxon>Muridae</taxon>
        <taxon>Murinae</taxon>
        <taxon>Rattus</taxon>
    </lineage>
</organism>
<name>A6IU01_RAT</name>
<evidence type="ECO:0000313" key="5">
    <source>
        <dbReference type="Proteomes" id="UP000234681"/>
    </source>
</evidence>
<dbReference type="GO" id="GO:0043066">
    <property type="term" value="P:negative regulation of apoptotic process"/>
    <property type="evidence" value="ECO:0007669"/>
    <property type="project" value="InterPro"/>
</dbReference>
<keyword evidence="2" id="KW-0433">Leucine-rich repeat</keyword>
<reference evidence="5" key="1">
    <citation type="submission" date="2005-09" db="EMBL/GenBank/DDBJ databases">
        <authorList>
            <person name="Mural R.J."/>
            <person name="Li P.W."/>
            <person name="Adams M.D."/>
            <person name="Amanatides P.G."/>
            <person name="Baden-Tillson H."/>
            <person name="Barnstead M."/>
            <person name="Chin S.H."/>
            <person name="Dew I."/>
            <person name="Evans C.A."/>
            <person name="Ferriera S."/>
            <person name="Flanigan M."/>
            <person name="Fosler C."/>
            <person name="Glodek A."/>
            <person name="Gu Z."/>
            <person name="Holt R.A."/>
            <person name="Jennings D."/>
            <person name="Kraft C.L."/>
            <person name="Lu F."/>
            <person name="Nguyen T."/>
            <person name="Nusskern D.R."/>
            <person name="Pfannkoch C.M."/>
            <person name="Sitter C."/>
            <person name="Sutton G.G."/>
            <person name="Venter J.C."/>
            <person name="Wang Z."/>
            <person name="Woodage T."/>
            <person name="Zheng X.H."/>
            <person name="Zhong F."/>
        </authorList>
    </citation>
    <scope>NUCLEOTIDE SEQUENCE [LARGE SCALE GENOMIC DNA]</scope>
    <source>
        <strain>BN</strain>
        <strain evidence="5">Sprague-Dawley</strain>
    </source>
</reference>
<dbReference type="SUPFAM" id="SSF52047">
    <property type="entry name" value="RNI-like"/>
    <property type="match status" value="1"/>
</dbReference>
<dbReference type="PANTHER" id="PTHR14224">
    <property type="entry name" value="SIMILAR TO PREFERENTIALLY EXPRESSED ANTIGEN IN MELANOMA-LIKE 3"/>
    <property type="match status" value="1"/>
</dbReference>
<proteinExistence type="inferred from homology"/>
<dbReference type="EMBL" id="CH473968">
    <property type="protein sequence ID" value="EDL81052.1"/>
    <property type="molecule type" value="Genomic_DNA"/>
</dbReference>
<dbReference type="PIRSF" id="PIRSF038286">
    <property type="entry name" value="PRAME"/>
    <property type="match status" value="1"/>
</dbReference>
<dbReference type="GO" id="GO:0045596">
    <property type="term" value="P:negative regulation of cell differentiation"/>
    <property type="evidence" value="ECO:0007669"/>
    <property type="project" value="InterPro"/>
</dbReference>
<dbReference type="GO" id="GO:0008284">
    <property type="term" value="P:positive regulation of cell population proliferation"/>
    <property type="evidence" value="ECO:0007669"/>
    <property type="project" value="InterPro"/>
</dbReference>
<dbReference type="Proteomes" id="UP000234681">
    <property type="component" value="Chromosome 5"/>
</dbReference>
<dbReference type="PANTHER" id="PTHR14224:SF22">
    <property type="entry name" value="OOG4 PROTEIN-RELATED"/>
    <property type="match status" value="1"/>
</dbReference>
<comment type="similarity">
    <text evidence="1">Belongs to the PRAME family.</text>
</comment>
<evidence type="ECO:0000256" key="1">
    <source>
        <dbReference type="ARBA" id="ARBA00009608"/>
    </source>
</evidence>
<dbReference type="InterPro" id="IPR032675">
    <property type="entry name" value="LRR_dom_sf"/>
</dbReference>
<gene>
    <name evidence="4" type="primary">RGD1565870_predicted</name>
    <name evidence="4" type="ORF">rCG_64135</name>
</gene>
<dbReference type="AlphaFoldDB" id="A6IU01"/>
<dbReference type="InterPro" id="IPR026271">
    <property type="entry name" value="PRAME"/>
</dbReference>
<sequence length="406" mass="46624">MVFCQQCPDQDDSSENTMKVYSPPTLQSLAFKGLMREEALAISALRDLPNRLLPVMFEEAFIAGHTKILTAMIPVWPFPYLSVGMMIKNLNLDTLKAVLEGLDLLISRKVCSSRCKLREINWMDIRHELSGIWAGYNEDEGLAEFMTQKQPVETCPDCGMKKDLTVITQLQLRKDRLDESTTYLVQWAQQRKDSIHLCCRNLEIQGLTMAMVLEIFSLVHADCIQMLRLSCIFLEDLAMINPYLRQMNNLLTLMLDHINDTISAGVSKRLTEENVIKWISQLPTLHCLQELYIDNVYFIEGNLKDCLSCLKKPLKALCIINCDLSQSDLDYLPYCLNIFELKCLSLINTNLTYSFLEPLGFLLERVRHTLECLELKSCGMEESHFNTLLPALSQCSHLTEINFWEN</sequence>
<dbReference type="Gene3D" id="3.80.10.10">
    <property type="entry name" value="Ribonuclease Inhibitor"/>
    <property type="match status" value="1"/>
</dbReference>
<protein>
    <submittedName>
        <fullName evidence="4">Uncharacterized protein RGD1565870_predicted</fullName>
    </submittedName>
</protein>
<dbReference type="FunFam" id="3.80.10.10:FF:000475">
    <property type="entry name" value="Predicted gene 10436"/>
    <property type="match status" value="1"/>
</dbReference>
<keyword evidence="3" id="KW-0677">Repeat</keyword>
<feature type="non-terminal residue" evidence="4">
    <location>
        <position position="406"/>
    </location>
</feature>
<dbReference type="InterPro" id="IPR050694">
    <property type="entry name" value="LRRC14/PRAME"/>
</dbReference>
<evidence type="ECO:0000256" key="2">
    <source>
        <dbReference type="ARBA" id="ARBA00022614"/>
    </source>
</evidence>
<dbReference type="GO" id="GO:0045892">
    <property type="term" value="P:negative regulation of DNA-templated transcription"/>
    <property type="evidence" value="ECO:0007669"/>
    <property type="project" value="InterPro"/>
</dbReference>
<evidence type="ECO:0000313" key="4">
    <source>
        <dbReference type="EMBL" id="EDL81052.1"/>
    </source>
</evidence>